<reference evidence="1" key="1">
    <citation type="submission" date="2025-08" db="UniProtKB">
        <authorList>
            <consortium name="RefSeq"/>
        </authorList>
    </citation>
    <scope>IDENTIFICATION</scope>
    <source>
        <tissue evidence="1">Whole insect</tissue>
    </source>
</reference>
<sequence length="100" mass="11596">MLFTGKRMREKETMLVEGPMFVGRQDNARPHIARETIEFIQESGIVTLEWLSRLADLSTIEHVWNNMVGRNINHKSIATSSNKLRRPVACHKNLDEYFAL</sequence>
<name>A0A6P7GTV8_DIAVI</name>
<gene>
    <name evidence="1" type="primary">LOC114342862</name>
</gene>
<proteinExistence type="predicted"/>
<evidence type="ECO:0000313" key="1">
    <source>
        <dbReference type="RefSeq" id="XP_028149467.1"/>
    </source>
</evidence>
<dbReference type="InterPro" id="IPR036397">
    <property type="entry name" value="RNaseH_sf"/>
</dbReference>
<dbReference type="AlphaFoldDB" id="A0A6P7GTV8"/>
<protein>
    <submittedName>
        <fullName evidence="1">Uncharacterized protein LOC114342862</fullName>
    </submittedName>
</protein>
<accession>A0A6P7GTV8</accession>
<dbReference type="RefSeq" id="XP_028149467.1">
    <property type="nucleotide sequence ID" value="XM_028293666.1"/>
</dbReference>
<dbReference type="InParanoid" id="A0A6P7GTV8"/>
<organism evidence="1">
    <name type="scientific">Diabrotica virgifera virgifera</name>
    <name type="common">western corn rootworm</name>
    <dbReference type="NCBI Taxonomy" id="50390"/>
    <lineage>
        <taxon>Eukaryota</taxon>
        <taxon>Metazoa</taxon>
        <taxon>Ecdysozoa</taxon>
        <taxon>Arthropoda</taxon>
        <taxon>Hexapoda</taxon>
        <taxon>Insecta</taxon>
        <taxon>Pterygota</taxon>
        <taxon>Neoptera</taxon>
        <taxon>Endopterygota</taxon>
        <taxon>Coleoptera</taxon>
        <taxon>Polyphaga</taxon>
        <taxon>Cucujiformia</taxon>
        <taxon>Chrysomeloidea</taxon>
        <taxon>Chrysomelidae</taxon>
        <taxon>Galerucinae</taxon>
        <taxon>Diabroticina</taxon>
        <taxon>Diabroticites</taxon>
        <taxon>Diabrotica</taxon>
    </lineage>
</organism>
<dbReference type="GO" id="GO:0003676">
    <property type="term" value="F:nucleic acid binding"/>
    <property type="evidence" value="ECO:0007669"/>
    <property type="project" value="InterPro"/>
</dbReference>
<dbReference type="Gene3D" id="3.30.420.10">
    <property type="entry name" value="Ribonuclease H-like superfamily/Ribonuclease H"/>
    <property type="match status" value="1"/>
</dbReference>